<evidence type="ECO:0000313" key="3">
    <source>
        <dbReference type="EMBL" id="STO30760.1"/>
    </source>
</evidence>
<reference evidence="3 4" key="1">
    <citation type="submission" date="2018-06" db="EMBL/GenBank/DDBJ databases">
        <authorList>
            <consortium name="Pathogen Informatics"/>
            <person name="Doyle S."/>
        </authorList>
    </citation>
    <scope>NUCLEOTIDE SEQUENCE [LARGE SCALE GENOMIC DNA]</scope>
    <source>
        <strain evidence="3 4">NCTC10723</strain>
    </source>
</reference>
<protein>
    <submittedName>
        <fullName evidence="3">Tyrosine recombinase XerC</fullName>
    </submittedName>
</protein>
<dbReference type="SUPFAM" id="SSF56349">
    <property type="entry name" value="DNA breaking-rejoining enzymes"/>
    <property type="match status" value="1"/>
</dbReference>
<accession>A0A377GUW2</accession>
<keyword evidence="4" id="KW-1185">Reference proteome</keyword>
<evidence type="ECO:0000313" key="4">
    <source>
        <dbReference type="Proteomes" id="UP000255328"/>
    </source>
</evidence>
<dbReference type="GO" id="GO:0003677">
    <property type="term" value="F:DNA binding"/>
    <property type="evidence" value="ECO:0007669"/>
    <property type="project" value="InterPro"/>
</dbReference>
<dbReference type="InterPro" id="IPR011010">
    <property type="entry name" value="DNA_brk_join_enz"/>
</dbReference>
<dbReference type="AlphaFoldDB" id="A0A377GUW2"/>
<dbReference type="Pfam" id="PF00589">
    <property type="entry name" value="Phage_integrase"/>
    <property type="match status" value="1"/>
</dbReference>
<sequence length="82" mass="9728">MKHRPHDCRHTFATLLSNANANATAIKKMIGHESYATTEKIYTHKDIEELRKKCRINKIINYVEIFTIFFKKMCNFPHFSIK</sequence>
<dbReference type="InterPro" id="IPR013762">
    <property type="entry name" value="Integrase-like_cat_sf"/>
</dbReference>
<dbReference type="Gene3D" id="1.10.443.10">
    <property type="entry name" value="Intergrase catalytic core"/>
    <property type="match status" value="1"/>
</dbReference>
<dbReference type="InterPro" id="IPR002104">
    <property type="entry name" value="Integrase_catalytic"/>
</dbReference>
<proteinExistence type="predicted"/>
<keyword evidence="1" id="KW-0233">DNA recombination</keyword>
<evidence type="ECO:0000256" key="1">
    <source>
        <dbReference type="ARBA" id="ARBA00023172"/>
    </source>
</evidence>
<dbReference type="Proteomes" id="UP000255328">
    <property type="component" value="Unassembled WGS sequence"/>
</dbReference>
<dbReference type="GO" id="GO:0006310">
    <property type="term" value="P:DNA recombination"/>
    <property type="evidence" value="ECO:0007669"/>
    <property type="project" value="UniProtKB-KW"/>
</dbReference>
<gene>
    <name evidence="3" type="primary">xerC_2</name>
    <name evidence="3" type="ORF">NCTC10723_00189</name>
</gene>
<name>A0A377GUW2_9FUSO</name>
<dbReference type="GO" id="GO:0015074">
    <property type="term" value="P:DNA integration"/>
    <property type="evidence" value="ECO:0007669"/>
    <property type="project" value="InterPro"/>
</dbReference>
<dbReference type="PROSITE" id="PS51898">
    <property type="entry name" value="TYR_RECOMBINASE"/>
    <property type="match status" value="1"/>
</dbReference>
<evidence type="ECO:0000259" key="2">
    <source>
        <dbReference type="PROSITE" id="PS51898"/>
    </source>
</evidence>
<organism evidence="3 4">
    <name type="scientific">Fusobacterium necrogenes</name>
    <dbReference type="NCBI Taxonomy" id="858"/>
    <lineage>
        <taxon>Bacteria</taxon>
        <taxon>Fusobacteriati</taxon>
        <taxon>Fusobacteriota</taxon>
        <taxon>Fusobacteriia</taxon>
        <taxon>Fusobacteriales</taxon>
        <taxon>Fusobacteriaceae</taxon>
        <taxon>Fusobacterium</taxon>
    </lineage>
</organism>
<feature type="domain" description="Tyr recombinase" evidence="2">
    <location>
        <begin position="1"/>
        <end position="55"/>
    </location>
</feature>
<dbReference type="EMBL" id="UGGU01000003">
    <property type="protein sequence ID" value="STO30760.1"/>
    <property type="molecule type" value="Genomic_DNA"/>
</dbReference>